<dbReference type="GO" id="GO:0004803">
    <property type="term" value="F:transposase activity"/>
    <property type="evidence" value="ECO:0007669"/>
    <property type="project" value="InterPro"/>
</dbReference>
<comment type="caution">
    <text evidence="3">The sequence shown here is derived from an EMBL/GenBank/DDBJ whole genome shotgun (WGS) entry which is preliminary data.</text>
</comment>
<proteinExistence type="predicted"/>
<dbReference type="AlphaFoldDB" id="A0A0M2NH96"/>
<dbReference type="Gene3D" id="3.30.70.1290">
    <property type="entry name" value="Transposase IS200-like"/>
    <property type="match status" value="1"/>
</dbReference>
<evidence type="ECO:0000313" key="3">
    <source>
        <dbReference type="EMBL" id="KKI49797.1"/>
    </source>
</evidence>
<dbReference type="PATRIC" id="fig|270498.16.peg.2720"/>
<reference evidence="3 4" key="1">
    <citation type="submission" date="2015-04" db="EMBL/GenBank/DDBJ databases">
        <title>Draft genome sequence of bacteremic isolate Catabacter hongkongensis type strain HKU16T.</title>
        <authorList>
            <person name="Lau S.K."/>
            <person name="Teng J.L."/>
            <person name="Huang Y."/>
            <person name="Curreem S.O."/>
            <person name="Tsui S.K."/>
            <person name="Woo P.C."/>
        </authorList>
    </citation>
    <scope>NUCLEOTIDE SEQUENCE [LARGE SCALE GENOMIC DNA]</scope>
    <source>
        <strain evidence="3 4">HKU16</strain>
    </source>
</reference>
<name>A0A0M2NH96_9FIRM</name>
<accession>A0A0M2NH96</accession>
<dbReference type="InterPro" id="IPR002686">
    <property type="entry name" value="Transposase_17"/>
</dbReference>
<evidence type="ECO:0000313" key="4">
    <source>
        <dbReference type="Proteomes" id="UP000034076"/>
    </source>
</evidence>
<keyword evidence="4" id="KW-1185">Reference proteome</keyword>
<dbReference type="GO" id="GO:0006313">
    <property type="term" value="P:DNA transposition"/>
    <property type="evidence" value="ECO:0007669"/>
    <property type="project" value="InterPro"/>
</dbReference>
<sequence>MIFDRHANLKYKYGSRHFWSRGYFVDTVGRNERAIKEYIKNQLEEDYIKDQITMKEYMDSFTGNKTK</sequence>
<organism evidence="3 4">
    <name type="scientific">Christensenella hongkongensis</name>
    <dbReference type="NCBI Taxonomy" id="270498"/>
    <lineage>
        <taxon>Bacteria</taxon>
        <taxon>Bacillati</taxon>
        <taxon>Bacillota</taxon>
        <taxon>Clostridia</taxon>
        <taxon>Christensenellales</taxon>
        <taxon>Christensenellaceae</taxon>
        <taxon>Christensenella</taxon>
    </lineage>
</organism>
<dbReference type="EMBL" id="LAYJ01000131">
    <property type="protein sequence ID" value="KKI49715.1"/>
    <property type="molecule type" value="Genomic_DNA"/>
</dbReference>
<dbReference type="Pfam" id="PF01797">
    <property type="entry name" value="Y1_Tnp"/>
    <property type="match status" value="1"/>
</dbReference>
<dbReference type="GO" id="GO:0003677">
    <property type="term" value="F:DNA binding"/>
    <property type="evidence" value="ECO:0007669"/>
    <property type="project" value="InterPro"/>
</dbReference>
<gene>
    <name evidence="3" type="ORF">CHK_2730</name>
    <name evidence="2" type="ORF">CHK_2937</name>
</gene>
<dbReference type="EMBL" id="LAYJ01000121">
    <property type="protein sequence ID" value="KKI49797.1"/>
    <property type="molecule type" value="Genomic_DNA"/>
</dbReference>
<evidence type="ECO:0000313" key="2">
    <source>
        <dbReference type="EMBL" id="KKI49715.1"/>
    </source>
</evidence>
<dbReference type="Proteomes" id="UP000034076">
    <property type="component" value="Unassembled WGS sequence"/>
</dbReference>
<dbReference type="SUPFAM" id="SSF143422">
    <property type="entry name" value="Transposase IS200-like"/>
    <property type="match status" value="1"/>
</dbReference>
<dbReference type="InterPro" id="IPR036515">
    <property type="entry name" value="Transposase_17_sf"/>
</dbReference>
<protein>
    <submittedName>
        <fullName evidence="3">Mobile element protein</fullName>
    </submittedName>
</protein>
<evidence type="ECO:0000259" key="1">
    <source>
        <dbReference type="Pfam" id="PF01797"/>
    </source>
</evidence>
<feature type="domain" description="Transposase IS200-like" evidence="1">
    <location>
        <begin position="1"/>
        <end position="42"/>
    </location>
</feature>